<keyword evidence="5" id="KW-1185">Reference proteome</keyword>
<proteinExistence type="predicted"/>
<accession>A0AAV5DYR0</accession>
<organism evidence="4 5">
    <name type="scientific">Eleusine coracana subsp. coracana</name>
    <dbReference type="NCBI Taxonomy" id="191504"/>
    <lineage>
        <taxon>Eukaryota</taxon>
        <taxon>Viridiplantae</taxon>
        <taxon>Streptophyta</taxon>
        <taxon>Embryophyta</taxon>
        <taxon>Tracheophyta</taxon>
        <taxon>Spermatophyta</taxon>
        <taxon>Magnoliopsida</taxon>
        <taxon>Liliopsida</taxon>
        <taxon>Poales</taxon>
        <taxon>Poaceae</taxon>
        <taxon>PACMAD clade</taxon>
        <taxon>Chloridoideae</taxon>
        <taxon>Cynodonteae</taxon>
        <taxon>Eleusininae</taxon>
        <taxon>Eleusine</taxon>
    </lineage>
</organism>
<name>A0AAV5DYR0_ELECO</name>
<feature type="region of interest" description="Disordered" evidence="1">
    <location>
        <begin position="1"/>
        <end position="43"/>
    </location>
</feature>
<dbReference type="SMART" id="SM00302">
    <property type="entry name" value="GED"/>
    <property type="match status" value="1"/>
</dbReference>
<dbReference type="AlphaFoldDB" id="A0AAV5DYR0"/>
<sequence length="303" mass="33586">MRRSSTEDSPRQPATALPSSSRGRAAGDLPGQSSAAAIGRKGKEKERRAVITLVYLVQMDYINTSHPNFVGGSKVIELAKHEALPSKASTSVSGHKDGVLVGSDTQLTAERSQKSRAIFPRDSTRGAPPEQPDMTTDFLHVCTQPPITLKPYQPEQDATEIAIVKLLIKSYYDIVRKNVEDVVPKAVMHFLVGLFIRLLCIVFLLSNGPFYLRDNLLNELMKETDEVLIRRKRIQETLEVLEQAHRTLEEFPLEAERIEKGYNLAEHATGLPKLHGLSNGDPCGIFTSSPNRYDPHQASHVGI</sequence>
<comment type="caution">
    <text evidence="4">The sequence shown here is derived from an EMBL/GenBank/DDBJ whole genome shotgun (WGS) entry which is preliminary data.</text>
</comment>
<evidence type="ECO:0000259" key="3">
    <source>
        <dbReference type="PROSITE" id="PS51388"/>
    </source>
</evidence>
<dbReference type="InterPro" id="IPR003130">
    <property type="entry name" value="GED"/>
</dbReference>
<feature type="transmembrane region" description="Helical" evidence="2">
    <location>
        <begin position="186"/>
        <end position="212"/>
    </location>
</feature>
<gene>
    <name evidence="4" type="primary">gb02343</name>
    <name evidence="4" type="ORF">PR202_gb02343</name>
</gene>
<dbReference type="PROSITE" id="PS51388">
    <property type="entry name" value="GED"/>
    <property type="match status" value="1"/>
</dbReference>
<dbReference type="PANTHER" id="PTHR11566:SF160">
    <property type="entry name" value="OS04G0381000 PROTEIN"/>
    <property type="match status" value="1"/>
</dbReference>
<dbReference type="Proteomes" id="UP001054889">
    <property type="component" value="Unassembled WGS sequence"/>
</dbReference>
<evidence type="ECO:0000313" key="4">
    <source>
        <dbReference type="EMBL" id="GJN15428.1"/>
    </source>
</evidence>
<dbReference type="InterPro" id="IPR020850">
    <property type="entry name" value="GED_dom"/>
</dbReference>
<dbReference type="EMBL" id="BQKI01000072">
    <property type="protein sequence ID" value="GJN15428.1"/>
    <property type="molecule type" value="Genomic_DNA"/>
</dbReference>
<evidence type="ECO:0000313" key="5">
    <source>
        <dbReference type="Proteomes" id="UP001054889"/>
    </source>
</evidence>
<keyword evidence="2" id="KW-1133">Transmembrane helix</keyword>
<reference evidence="4" key="1">
    <citation type="journal article" date="2018" name="DNA Res.">
        <title>Multiple hybrid de novo genome assembly of finger millet, an orphan allotetraploid crop.</title>
        <authorList>
            <person name="Hatakeyama M."/>
            <person name="Aluri S."/>
            <person name="Balachadran M.T."/>
            <person name="Sivarajan S.R."/>
            <person name="Patrignani A."/>
            <person name="Gruter S."/>
            <person name="Poveda L."/>
            <person name="Shimizu-Inatsugi R."/>
            <person name="Baeten J."/>
            <person name="Francoijs K.J."/>
            <person name="Nataraja K.N."/>
            <person name="Reddy Y.A.N."/>
            <person name="Phadnis S."/>
            <person name="Ravikumar R.L."/>
            <person name="Schlapbach R."/>
            <person name="Sreeman S.M."/>
            <person name="Shimizu K.K."/>
        </authorList>
    </citation>
    <scope>NUCLEOTIDE SEQUENCE</scope>
</reference>
<dbReference type="GO" id="GO:0008017">
    <property type="term" value="F:microtubule binding"/>
    <property type="evidence" value="ECO:0007669"/>
    <property type="project" value="TreeGrafter"/>
</dbReference>
<dbReference type="GO" id="GO:0003924">
    <property type="term" value="F:GTPase activity"/>
    <property type="evidence" value="ECO:0007669"/>
    <property type="project" value="InterPro"/>
</dbReference>
<dbReference type="GO" id="GO:0005525">
    <property type="term" value="F:GTP binding"/>
    <property type="evidence" value="ECO:0007669"/>
    <property type="project" value="InterPro"/>
</dbReference>
<feature type="compositionally biased region" description="Basic and acidic residues" evidence="1">
    <location>
        <begin position="1"/>
        <end position="10"/>
    </location>
</feature>
<dbReference type="GO" id="GO:0016020">
    <property type="term" value="C:membrane"/>
    <property type="evidence" value="ECO:0007669"/>
    <property type="project" value="TreeGrafter"/>
</dbReference>
<evidence type="ECO:0000256" key="1">
    <source>
        <dbReference type="SAM" id="MobiDB-lite"/>
    </source>
</evidence>
<protein>
    <recommendedName>
        <fullName evidence="3">GED domain-containing protein</fullName>
    </recommendedName>
</protein>
<reference evidence="4" key="2">
    <citation type="submission" date="2021-12" db="EMBL/GenBank/DDBJ databases">
        <title>Resequencing data analysis of finger millet.</title>
        <authorList>
            <person name="Hatakeyama M."/>
            <person name="Aluri S."/>
            <person name="Balachadran M.T."/>
            <person name="Sivarajan S.R."/>
            <person name="Poveda L."/>
            <person name="Shimizu-Inatsugi R."/>
            <person name="Schlapbach R."/>
            <person name="Sreeman S.M."/>
            <person name="Shimizu K.K."/>
        </authorList>
    </citation>
    <scope>NUCLEOTIDE SEQUENCE</scope>
</reference>
<dbReference type="GO" id="GO:0005737">
    <property type="term" value="C:cytoplasm"/>
    <property type="evidence" value="ECO:0007669"/>
    <property type="project" value="TreeGrafter"/>
</dbReference>
<dbReference type="InterPro" id="IPR022812">
    <property type="entry name" value="Dynamin"/>
</dbReference>
<dbReference type="PANTHER" id="PTHR11566">
    <property type="entry name" value="DYNAMIN"/>
    <property type="match status" value="1"/>
</dbReference>
<dbReference type="GO" id="GO:0005874">
    <property type="term" value="C:microtubule"/>
    <property type="evidence" value="ECO:0007669"/>
    <property type="project" value="TreeGrafter"/>
</dbReference>
<dbReference type="Gene3D" id="1.20.120.1240">
    <property type="entry name" value="Dynamin, middle domain"/>
    <property type="match status" value="1"/>
</dbReference>
<evidence type="ECO:0000256" key="2">
    <source>
        <dbReference type="SAM" id="Phobius"/>
    </source>
</evidence>
<keyword evidence="2" id="KW-0472">Membrane</keyword>
<dbReference type="Pfam" id="PF02212">
    <property type="entry name" value="GED"/>
    <property type="match status" value="1"/>
</dbReference>
<feature type="domain" description="GED" evidence="3">
    <location>
        <begin position="161"/>
        <end position="256"/>
    </location>
</feature>
<keyword evidence="2" id="KW-0812">Transmembrane</keyword>